<dbReference type="InterPro" id="IPR011054">
    <property type="entry name" value="Rudment_hybrid_motif"/>
</dbReference>
<evidence type="ECO:0000256" key="4">
    <source>
        <dbReference type="ARBA" id="ARBA00013255"/>
    </source>
</evidence>
<dbReference type="InterPro" id="IPR000115">
    <property type="entry name" value="PRibGlycinamide_synth"/>
</dbReference>
<evidence type="ECO:0000256" key="15">
    <source>
        <dbReference type="PROSITE-ProRule" id="PRU00409"/>
    </source>
</evidence>
<keyword evidence="6" id="KW-0479">Metal-binding</keyword>
<evidence type="ECO:0000256" key="13">
    <source>
        <dbReference type="ARBA" id="ARBA00042864"/>
    </source>
</evidence>
<dbReference type="InterPro" id="IPR011761">
    <property type="entry name" value="ATP-grasp"/>
</dbReference>
<evidence type="ECO:0000259" key="16">
    <source>
        <dbReference type="PROSITE" id="PS50975"/>
    </source>
</evidence>
<dbReference type="AlphaFoldDB" id="A0A915YKI5"/>
<comment type="similarity">
    <text evidence="11 14">Belongs to the GARS family.</text>
</comment>
<accession>A0A915YKI5</accession>
<dbReference type="EMBL" id="AP026867">
    <property type="protein sequence ID" value="BDS14893.1"/>
    <property type="molecule type" value="Genomic_DNA"/>
</dbReference>
<evidence type="ECO:0000313" key="18">
    <source>
        <dbReference type="Proteomes" id="UP001060919"/>
    </source>
</evidence>
<evidence type="ECO:0000256" key="8">
    <source>
        <dbReference type="ARBA" id="ARBA00022755"/>
    </source>
</evidence>
<dbReference type="Proteomes" id="UP001060919">
    <property type="component" value="Chromosome"/>
</dbReference>
<comment type="catalytic activity">
    <reaction evidence="14">
        <text>5-phospho-beta-D-ribosylamine + glycine + ATP = N(1)-(5-phospho-beta-D-ribosyl)glycinamide + ADP + phosphate + H(+)</text>
        <dbReference type="Rhea" id="RHEA:17453"/>
        <dbReference type="ChEBI" id="CHEBI:15378"/>
        <dbReference type="ChEBI" id="CHEBI:30616"/>
        <dbReference type="ChEBI" id="CHEBI:43474"/>
        <dbReference type="ChEBI" id="CHEBI:57305"/>
        <dbReference type="ChEBI" id="CHEBI:58681"/>
        <dbReference type="ChEBI" id="CHEBI:143788"/>
        <dbReference type="ChEBI" id="CHEBI:456216"/>
        <dbReference type="EC" id="6.3.4.13"/>
    </reaction>
</comment>
<evidence type="ECO:0000256" key="2">
    <source>
        <dbReference type="ARBA" id="ARBA00001946"/>
    </source>
</evidence>
<dbReference type="NCBIfam" id="TIGR00877">
    <property type="entry name" value="purD"/>
    <property type="match status" value="1"/>
</dbReference>
<dbReference type="Gene3D" id="3.30.470.20">
    <property type="entry name" value="ATP-grasp fold, B domain"/>
    <property type="match status" value="1"/>
</dbReference>
<dbReference type="HAMAP" id="MF_00138">
    <property type="entry name" value="GARS"/>
    <property type="match status" value="1"/>
</dbReference>
<dbReference type="SUPFAM" id="SSF52440">
    <property type="entry name" value="PreATP-grasp domain"/>
    <property type="match status" value="1"/>
</dbReference>
<evidence type="ECO:0000256" key="12">
    <source>
        <dbReference type="ARBA" id="ARBA00042242"/>
    </source>
</evidence>
<keyword evidence="5 14" id="KW-0436">Ligase</keyword>
<dbReference type="GO" id="GO:0004637">
    <property type="term" value="F:phosphoribosylamine-glycine ligase activity"/>
    <property type="evidence" value="ECO:0007669"/>
    <property type="project" value="UniProtKB-UniRule"/>
</dbReference>
<dbReference type="SUPFAM" id="SSF51246">
    <property type="entry name" value="Rudiment single hybrid motif"/>
    <property type="match status" value="1"/>
</dbReference>
<evidence type="ECO:0000256" key="3">
    <source>
        <dbReference type="ARBA" id="ARBA00005174"/>
    </source>
</evidence>
<dbReference type="InterPro" id="IPR020560">
    <property type="entry name" value="PRibGlycinamide_synth_C-dom"/>
</dbReference>
<dbReference type="InterPro" id="IPR020562">
    <property type="entry name" value="PRibGlycinamide_synth_N"/>
</dbReference>
<name>A0A915YKI5_9BACT</name>
<keyword evidence="10" id="KW-0464">Manganese</keyword>
<organism evidence="17 18">
    <name type="scientific">Aureispira anguillae</name>
    <dbReference type="NCBI Taxonomy" id="2864201"/>
    <lineage>
        <taxon>Bacteria</taxon>
        <taxon>Pseudomonadati</taxon>
        <taxon>Bacteroidota</taxon>
        <taxon>Saprospiria</taxon>
        <taxon>Saprospirales</taxon>
        <taxon>Saprospiraceae</taxon>
        <taxon>Aureispira</taxon>
    </lineage>
</organism>
<dbReference type="InterPro" id="IPR013815">
    <property type="entry name" value="ATP_grasp_subdomain_1"/>
</dbReference>
<feature type="domain" description="ATP-grasp" evidence="16">
    <location>
        <begin position="104"/>
        <end position="307"/>
    </location>
</feature>
<evidence type="ECO:0000256" key="5">
    <source>
        <dbReference type="ARBA" id="ARBA00022598"/>
    </source>
</evidence>
<dbReference type="InterPro" id="IPR016185">
    <property type="entry name" value="PreATP-grasp_dom_sf"/>
</dbReference>
<dbReference type="Gene3D" id="3.40.50.20">
    <property type="match status" value="1"/>
</dbReference>
<dbReference type="FunFam" id="3.90.600.10:FF:000001">
    <property type="entry name" value="Trifunctional purine biosynthetic protein adenosine-3"/>
    <property type="match status" value="1"/>
</dbReference>
<evidence type="ECO:0000313" key="17">
    <source>
        <dbReference type="EMBL" id="BDS14893.1"/>
    </source>
</evidence>
<keyword evidence="8 14" id="KW-0658">Purine biosynthesis</keyword>
<dbReference type="SMART" id="SM01210">
    <property type="entry name" value="GARS_C"/>
    <property type="match status" value="1"/>
</dbReference>
<sequence length="416" mass="45139">MKIAIIGSGGREHALSWKLAQSLGESAVYTLPGNGGIPNSHPMDIGDFDAIKAFCEANDIDYIFVGPEVPLADGIVDYFNQTTIKALGPCQDAAQLEGSKIFSKNFMKKYGVATADFHTFSTVSAAEATVRAMNGDLVIKYDGLAAGKGVFVCDNIEEALAALDEMRQQYGEECPFLIEDKIVGDEISIIGFTDGKNIKLLLPSQDHKQLNDGDTGPNTGGMGVMCPVPFWNEELAAIIQEKIVQPTLKGIQAEEMNYKGIIYFGIMMGANGPELLEYNVRFGDPETEVLLPSLKTDLAKIVEACLNGTLGTIELEFEDGFFVDVVQVSGGYPKAYQKGYEIHGLEAVDDAIVFHAGTKIQDGKVVTNGGRVLNIVGKGATLDAAIRKAYEQCEKVSFKDNFYRKDIGQRVYKVVQ</sequence>
<protein>
    <recommendedName>
        <fullName evidence="4 14">Phosphoribosylamine--glycine ligase</fullName>
        <ecNumber evidence="4 14">6.3.4.13</ecNumber>
    </recommendedName>
    <alternativeName>
        <fullName evidence="14">GARS</fullName>
    </alternativeName>
    <alternativeName>
        <fullName evidence="12 14">Glycinamide ribonucleotide synthetase</fullName>
    </alternativeName>
    <alternativeName>
        <fullName evidence="13 14">Phosphoribosylglycinamide synthetase</fullName>
    </alternativeName>
</protein>
<evidence type="ECO:0000256" key="6">
    <source>
        <dbReference type="ARBA" id="ARBA00022723"/>
    </source>
</evidence>
<dbReference type="Pfam" id="PF02843">
    <property type="entry name" value="GARS_C"/>
    <property type="match status" value="1"/>
</dbReference>
<dbReference type="PANTHER" id="PTHR43472">
    <property type="entry name" value="PHOSPHORIBOSYLAMINE--GLYCINE LIGASE"/>
    <property type="match status" value="1"/>
</dbReference>
<evidence type="ECO:0000256" key="9">
    <source>
        <dbReference type="ARBA" id="ARBA00022840"/>
    </source>
</evidence>
<dbReference type="PANTHER" id="PTHR43472:SF1">
    <property type="entry name" value="PHOSPHORIBOSYLAMINE--GLYCINE LIGASE, CHLOROPLASTIC"/>
    <property type="match status" value="1"/>
</dbReference>
<dbReference type="Pfam" id="PF02844">
    <property type="entry name" value="GARS_N"/>
    <property type="match status" value="1"/>
</dbReference>
<dbReference type="GO" id="GO:0009113">
    <property type="term" value="P:purine nucleobase biosynthetic process"/>
    <property type="evidence" value="ECO:0007669"/>
    <property type="project" value="InterPro"/>
</dbReference>
<dbReference type="SUPFAM" id="SSF56059">
    <property type="entry name" value="Glutathione synthetase ATP-binding domain-like"/>
    <property type="match status" value="1"/>
</dbReference>
<dbReference type="Gene3D" id="3.30.1490.20">
    <property type="entry name" value="ATP-grasp fold, A domain"/>
    <property type="match status" value="1"/>
</dbReference>
<keyword evidence="9 15" id="KW-0067">ATP-binding</keyword>
<proteinExistence type="inferred from homology"/>
<dbReference type="PROSITE" id="PS50975">
    <property type="entry name" value="ATP_GRASP"/>
    <property type="match status" value="1"/>
</dbReference>
<evidence type="ECO:0000256" key="7">
    <source>
        <dbReference type="ARBA" id="ARBA00022741"/>
    </source>
</evidence>
<dbReference type="Pfam" id="PF01071">
    <property type="entry name" value="GARS_A"/>
    <property type="match status" value="1"/>
</dbReference>
<dbReference type="InterPro" id="IPR020561">
    <property type="entry name" value="PRibGlycinamid_synth_ATP-grasp"/>
</dbReference>
<keyword evidence="7 15" id="KW-0547">Nucleotide-binding</keyword>
<comment type="pathway">
    <text evidence="3 14">Purine metabolism; IMP biosynthesis via de novo pathway; N(1)-(5-phospho-D-ribosyl)glycinamide from 5-phospho-alpha-D-ribose 1-diphosphate: step 2/2.</text>
</comment>
<reference evidence="17" key="1">
    <citation type="submission" date="2022-09" db="EMBL/GenBank/DDBJ databases">
        <title>Aureispira anguillicida sp. nov., isolated from Leptocephalus of Japanese eel Anguilla japonica.</title>
        <authorList>
            <person name="Yuasa K."/>
            <person name="Mekata T."/>
            <person name="Ikunari K."/>
        </authorList>
    </citation>
    <scope>NUCLEOTIDE SEQUENCE</scope>
    <source>
        <strain evidence="17">EL160426</strain>
    </source>
</reference>
<dbReference type="GO" id="GO:0046872">
    <property type="term" value="F:metal ion binding"/>
    <property type="evidence" value="ECO:0007669"/>
    <property type="project" value="UniProtKB-KW"/>
</dbReference>
<evidence type="ECO:0000256" key="1">
    <source>
        <dbReference type="ARBA" id="ARBA00001936"/>
    </source>
</evidence>
<dbReference type="SMART" id="SM01209">
    <property type="entry name" value="GARS_A"/>
    <property type="match status" value="1"/>
</dbReference>
<dbReference type="InterPro" id="IPR037123">
    <property type="entry name" value="PRibGlycinamide_synth_C_sf"/>
</dbReference>
<dbReference type="FunFam" id="3.30.470.20:FF:000018">
    <property type="entry name" value="Trifunctional purine biosynthetic protein adenosine-3"/>
    <property type="match status" value="1"/>
</dbReference>
<keyword evidence="18" id="KW-1185">Reference proteome</keyword>
<comment type="cofactor">
    <cofactor evidence="1">
        <name>Mn(2+)</name>
        <dbReference type="ChEBI" id="CHEBI:29035"/>
    </cofactor>
</comment>
<dbReference type="GO" id="GO:0005524">
    <property type="term" value="F:ATP binding"/>
    <property type="evidence" value="ECO:0007669"/>
    <property type="project" value="UniProtKB-UniRule"/>
</dbReference>
<comment type="cofactor">
    <cofactor evidence="2">
        <name>Mg(2+)</name>
        <dbReference type="ChEBI" id="CHEBI:18420"/>
    </cofactor>
</comment>
<dbReference type="RefSeq" id="WP_264790095.1">
    <property type="nucleotide sequence ID" value="NZ_AP026867.1"/>
</dbReference>
<evidence type="ECO:0000256" key="10">
    <source>
        <dbReference type="ARBA" id="ARBA00023211"/>
    </source>
</evidence>
<dbReference type="KEGG" id="aup:AsAng_0056750"/>
<dbReference type="EC" id="6.3.4.13" evidence="4 14"/>
<gene>
    <name evidence="14" type="primary">purD</name>
    <name evidence="17" type="ORF">AsAng_0056750</name>
</gene>
<dbReference type="Gene3D" id="3.90.600.10">
    <property type="entry name" value="Phosphoribosylglycinamide synthetase, C-terminal domain"/>
    <property type="match status" value="1"/>
</dbReference>
<evidence type="ECO:0000256" key="11">
    <source>
        <dbReference type="ARBA" id="ARBA00038345"/>
    </source>
</evidence>
<dbReference type="GO" id="GO:0006189">
    <property type="term" value="P:'de novo' IMP biosynthetic process"/>
    <property type="evidence" value="ECO:0007669"/>
    <property type="project" value="UniProtKB-UniRule"/>
</dbReference>
<dbReference type="PROSITE" id="PS00184">
    <property type="entry name" value="GARS"/>
    <property type="match status" value="1"/>
</dbReference>
<dbReference type="InterPro" id="IPR020559">
    <property type="entry name" value="PRibGlycinamide_synth_CS"/>
</dbReference>
<evidence type="ECO:0000256" key="14">
    <source>
        <dbReference type="HAMAP-Rule" id="MF_00138"/>
    </source>
</evidence>